<dbReference type="InParanoid" id="A0A1D6QNV5"/>
<dbReference type="EMBL" id="CM000780">
    <property type="protein sequence ID" value="AQK59251.1"/>
    <property type="molecule type" value="Genomic_DNA"/>
</dbReference>
<dbReference type="AlphaFoldDB" id="A0A1D6QNV5"/>
<evidence type="ECO:0000313" key="1">
    <source>
        <dbReference type="EMBL" id="AQK59251.1"/>
    </source>
</evidence>
<proteinExistence type="predicted"/>
<name>A0A1D6QNV5_MAIZE</name>
<gene>
    <name evidence="1" type="ORF">ZEAMMB73_Zm00001d053315</name>
</gene>
<protein>
    <submittedName>
        <fullName evidence="1">Uncharacterized protein</fullName>
    </submittedName>
</protein>
<accession>A0A1D6QNV5</accession>
<organism evidence="1">
    <name type="scientific">Zea mays</name>
    <name type="common">Maize</name>
    <dbReference type="NCBI Taxonomy" id="4577"/>
    <lineage>
        <taxon>Eukaryota</taxon>
        <taxon>Viridiplantae</taxon>
        <taxon>Streptophyta</taxon>
        <taxon>Embryophyta</taxon>
        <taxon>Tracheophyta</taxon>
        <taxon>Spermatophyta</taxon>
        <taxon>Magnoliopsida</taxon>
        <taxon>Liliopsida</taxon>
        <taxon>Poales</taxon>
        <taxon>Poaceae</taxon>
        <taxon>PACMAD clade</taxon>
        <taxon>Panicoideae</taxon>
        <taxon>Andropogonodae</taxon>
        <taxon>Andropogoneae</taxon>
        <taxon>Tripsacinae</taxon>
        <taxon>Zea</taxon>
    </lineage>
</organism>
<reference evidence="1" key="1">
    <citation type="submission" date="2015-12" db="EMBL/GenBank/DDBJ databases">
        <title>Update maize B73 reference genome by single molecule sequencing technologies.</title>
        <authorList>
            <consortium name="Maize Genome Sequencing Project"/>
            <person name="Ware D."/>
        </authorList>
    </citation>
    <scope>NUCLEOTIDE SEQUENCE</scope>
    <source>
        <tissue evidence="1">Seedling</tissue>
    </source>
</reference>
<sequence>MAPGTPMAAPLLPVHSTPFTFGRAPAQQPPPPGSIARRAFSLGPSSRRWPTVAHGRPPLPYPWRPKFSAPSSSLPQQQPWIFPPHRVSLRRICAAPTSTTFTPGEMTMILVDSVSVLFFL</sequence>